<name>A0A8T2GMA1_9BRAS</name>
<reference evidence="1 2" key="1">
    <citation type="submission" date="2020-12" db="EMBL/GenBank/DDBJ databases">
        <title>Concerted genomic and epigenomic changes stabilize Arabidopsis allopolyploids.</title>
        <authorList>
            <person name="Chen Z."/>
        </authorList>
    </citation>
    <scope>NUCLEOTIDE SEQUENCE [LARGE SCALE GENOMIC DNA]</scope>
    <source>
        <strain evidence="1">Allo738</strain>
        <tissue evidence="1">Leaf</tissue>
    </source>
</reference>
<dbReference type="EMBL" id="JAEFBK010000001">
    <property type="protein sequence ID" value="KAG7648468.1"/>
    <property type="molecule type" value="Genomic_DNA"/>
</dbReference>
<dbReference type="AlphaFoldDB" id="A0A8T2GMA1"/>
<dbReference type="Proteomes" id="UP000694240">
    <property type="component" value="Chromosome 1"/>
</dbReference>
<evidence type="ECO:0000313" key="1">
    <source>
        <dbReference type="EMBL" id="KAG7648468.1"/>
    </source>
</evidence>
<protein>
    <submittedName>
        <fullName evidence="1">Uncharacterized protein</fullName>
    </submittedName>
</protein>
<sequence length="199" mass="23646">MSIHLNRDVFPYLKFGFGGCSHQCNLRFSTDEISSNLWFGEVIWVFDPGINRQIFLSEGTGIDDNFLLPKTWSNDGDVLVVQRSVYSYSWSDDDDVLAVQRSIYSSSMEKEIMITNRRRWIECYKRHDRDSSQAIYRCVRLIKVMQKAFGSFIYKILAFYEYMTRGLNRFHLLPVRLPFGKQGHFHIFIEIVYNFHYFI</sequence>
<evidence type="ECO:0000313" key="2">
    <source>
        <dbReference type="Proteomes" id="UP000694240"/>
    </source>
</evidence>
<organism evidence="1 2">
    <name type="scientific">Arabidopsis thaliana x Arabidopsis arenosa</name>
    <dbReference type="NCBI Taxonomy" id="1240361"/>
    <lineage>
        <taxon>Eukaryota</taxon>
        <taxon>Viridiplantae</taxon>
        <taxon>Streptophyta</taxon>
        <taxon>Embryophyta</taxon>
        <taxon>Tracheophyta</taxon>
        <taxon>Spermatophyta</taxon>
        <taxon>Magnoliopsida</taxon>
        <taxon>eudicotyledons</taxon>
        <taxon>Gunneridae</taxon>
        <taxon>Pentapetalae</taxon>
        <taxon>rosids</taxon>
        <taxon>malvids</taxon>
        <taxon>Brassicales</taxon>
        <taxon>Brassicaceae</taxon>
        <taxon>Camelineae</taxon>
        <taxon>Arabidopsis</taxon>
    </lineage>
</organism>
<comment type="caution">
    <text evidence="1">The sequence shown here is derived from an EMBL/GenBank/DDBJ whole genome shotgun (WGS) entry which is preliminary data.</text>
</comment>
<proteinExistence type="predicted"/>
<keyword evidence="2" id="KW-1185">Reference proteome</keyword>
<gene>
    <name evidence="1" type="ORF">ISN45_At01g034340</name>
</gene>
<accession>A0A8T2GMA1</accession>